<keyword evidence="1" id="KW-0378">Hydrolase</keyword>
<proteinExistence type="predicted"/>
<dbReference type="Gene3D" id="3.30.1240.10">
    <property type="match status" value="1"/>
</dbReference>
<dbReference type="InterPro" id="IPR023214">
    <property type="entry name" value="HAD_sf"/>
</dbReference>
<evidence type="ECO:0000313" key="1">
    <source>
        <dbReference type="EMBL" id="NOV00072.1"/>
    </source>
</evidence>
<dbReference type="InterPro" id="IPR036412">
    <property type="entry name" value="HAD-like_sf"/>
</dbReference>
<gene>
    <name evidence="1" type="ORF">GC097_08590</name>
</gene>
<evidence type="ECO:0000313" key="2">
    <source>
        <dbReference type="Proteomes" id="UP000618579"/>
    </source>
</evidence>
<reference evidence="1 2" key="1">
    <citation type="submission" date="2019-10" db="EMBL/GenBank/DDBJ databases">
        <title>Description of Paenibacillus pedi sp. nov.</title>
        <authorList>
            <person name="Carlier A."/>
            <person name="Qi S."/>
        </authorList>
    </citation>
    <scope>NUCLEOTIDE SEQUENCE [LARGE SCALE GENOMIC DNA]</scope>
    <source>
        <strain evidence="1 2">LMG 31457</strain>
    </source>
</reference>
<dbReference type="PANTHER" id="PTHR10000:SF8">
    <property type="entry name" value="HAD SUPERFAMILY HYDROLASE-LIKE, TYPE 3"/>
    <property type="match status" value="1"/>
</dbReference>
<keyword evidence="2" id="KW-1185">Reference proteome</keyword>
<accession>A0ABX1ZJ19</accession>
<dbReference type="InterPro" id="IPR006379">
    <property type="entry name" value="HAD-SF_hydro_IIB"/>
</dbReference>
<dbReference type="Proteomes" id="UP000618579">
    <property type="component" value="Unassembled WGS sequence"/>
</dbReference>
<dbReference type="Pfam" id="PF08282">
    <property type="entry name" value="Hydrolase_3"/>
    <property type="match status" value="1"/>
</dbReference>
<sequence length="277" mass="30998">MNDMIKLIVSDLDGTLLDHSKKVSPREQAALKKAKEADMILCLASGRMNVEMQQVLEEIGHRAYSLSQNGAFIHLEDGTFLKSELFKPELAFQVYQLLKEFDLVKLVCSGEANYITHLTPASDEVQSRTFRPFILKEDLEPSLRGELPVCKFSLFGDIQVLLTLKSVMEKQLGDQVELFISDKDCLDIMPLQVSKGNSLLVLIEKLGLQPEEVACIGDSFNDVSMFGITPHSFAMKGAHPDVKQQANYQVESVAEAIHHIFAYNDKYIAEQKGSTMI</sequence>
<protein>
    <submittedName>
        <fullName evidence="1">Cof-type HAD-IIB family hydrolase</fullName>
    </submittedName>
</protein>
<dbReference type="Gene3D" id="3.40.50.1000">
    <property type="entry name" value="HAD superfamily/HAD-like"/>
    <property type="match status" value="1"/>
</dbReference>
<dbReference type="SUPFAM" id="SSF56784">
    <property type="entry name" value="HAD-like"/>
    <property type="match status" value="1"/>
</dbReference>
<dbReference type="NCBIfam" id="TIGR01484">
    <property type="entry name" value="HAD-SF-IIB"/>
    <property type="match status" value="1"/>
</dbReference>
<dbReference type="SFLD" id="SFLDG01140">
    <property type="entry name" value="C2.B:_Phosphomannomutase_and_P"/>
    <property type="match status" value="1"/>
</dbReference>
<dbReference type="GO" id="GO:0016787">
    <property type="term" value="F:hydrolase activity"/>
    <property type="evidence" value="ECO:0007669"/>
    <property type="project" value="UniProtKB-KW"/>
</dbReference>
<dbReference type="InterPro" id="IPR000150">
    <property type="entry name" value="Cof"/>
</dbReference>
<dbReference type="CDD" id="cd07516">
    <property type="entry name" value="HAD_Pase"/>
    <property type="match status" value="1"/>
</dbReference>
<dbReference type="EMBL" id="WHNZ01000017">
    <property type="protein sequence ID" value="NOV00072.1"/>
    <property type="molecule type" value="Genomic_DNA"/>
</dbReference>
<dbReference type="NCBIfam" id="TIGR00099">
    <property type="entry name" value="Cof-subfamily"/>
    <property type="match status" value="1"/>
</dbReference>
<organism evidence="1 2">
    <name type="scientific">Paenibacillus planticolens</name>
    <dbReference type="NCBI Taxonomy" id="2654976"/>
    <lineage>
        <taxon>Bacteria</taxon>
        <taxon>Bacillati</taxon>
        <taxon>Bacillota</taxon>
        <taxon>Bacilli</taxon>
        <taxon>Bacillales</taxon>
        <taxon>Paenibacillaceae</taxon>
        <taxon>Paenibacillus</taxon>
    </lineage>
</organism>
<name>A0ABX1ZJ19_9BACL</name>
<dbReference type="SFLD" id="SFLDS00003">
    <property type="entry name" value="Haloacid_Dehalogenase"/>
    <property type="match status" value="1"/>
</dbReference>
<dbReference type="PANTHER" id="PTHR10000">
    <property type="entry name" value="PHOSPHOSERINE PHOSPHATASE"/>
    <property type="match status" value="1"/>
</dbReference>
<comment type="caution">
    <text evidence="1">The sequence shown here is derived from an EMBL/GenBank/DDBJ whole genome shotgun (WGS) entry which is preliminary data.</text>
</comment>